<dbReference type="Gene3D" id="3.90.320.10">
    <property type="match status" value="1"/>
</dbReference>
<dbReference type="GO" id="GO:0004527">
    <property type="term" value="F:exonuclease activity"/>
    <property type="evidence" value="ECO:0007669"/>
    <property type="project" value="UniProtKB-KW"/>
</dbReference>
<dbReference type="EMBL" id="DTLB01000017">
    <property type="protein sequence ID" value="HFW31931.1"/>
    <property type="molecule type" value="Genomic_DNA"/>
</dbReference>
<evidence type="ECO:0000256" key="9">
    <source>
        <dbReference type="RuleBase" id="RU365022"/>
    </source>
</evidence>
<keyword evidence="1 9" id="KW-0540">Nuclease</keyword>
<keyword evidence="8 9" id="KW-0464">Manganese</keyword>
<evidence type="ECO:0000313" key="11">
    <source>
        <dbReference type="EMBL" id="HFW31931.1"/>
    </source>
</evidence>
<dbReference type="Pfam" id="PF01930">
    <property type="entry name" value="Cas_Cas4"/>
    <property type="match status" value="1"/>
</dbReference>
<dbReference type="InterPro" id="IPR011604">
    <property type="entry name" value="PDDEXK-like_dom_sf"/>
</dbReference>
<comment type="function">
    <text evidence="9">CRISPR (clustered regularly interspaced short palindromic repeat) is an adaptive immune system that provides protection against mobile genetic elements (viruses, transposable elements and conjugative plasmids). CRISPR clusters contain sequences complementary to antecedent mobile elements and target invading nucleic acids. CRISPR clusters are transcribed and processed into CRISPR RNA (crRNA).</text>
</comment>
<proteinExistence type="inferred from homology"/>
<comment type="cofactor">
    <cofactor evidence="9">
        <name>iron-sulfur cluster</name>
        <dbReference type="ChEBI" id="CHEBI:30408"/>
    </cofactor>
</comment>
<dbReference type="GO" id="GO:0051607">
    <property type="term" value="P:defense response to virus"/>
    <property type="evidence" value="ECO:0007669"/>
    <property type="project" value="UniProtKB-KW"/>
</dbReference>
<evidence type="ECO:0000256" key="2">
    <source>
        <dbReference type="ARBA" id="ARBA00022723"/>
    </source>
</evidence>
<evidence type="ECO:0000256" key="6">
    <source>
        <dbReference type="ARBA" id="ARBA00023014"/>
    </source>
</evidence>
<comment type="cofactor">
    <cofactor evidence="9">
        <name>Mg(2+)</name>
        <dbReference type="ChEBI" id="CHEBI:18420"/>
    </cofactor>
    <cofactor evidence="9">
        <name>Mn(2+)</name>
        <dbReference type="ChEBI" id="CHEBI:29035"/>
    </cofactor>
    <text evidence="9">Mg(2+) or Mn(2+) required for ssDNA cleavage activity.</text>
</comment>
<evidence type="ECO:0000259" key="10">
    <source>
        <dbReference type="Pfam" id="PF01930"/>
    </source>
</evidence>
<dbReference type="AlphaFoldDB" id="A0A7C3MAD0"/>
<keyword evidence="6 9" id="KW-0411">Iron-sulfur</keyword>
<name>A0A7C3MAD0_ARCFL</name>
<keyword evidence="7 9" id="KW-0051">Antiviral defense</keyword>
<dbReference type="GO" id="GO:0046872">
    <property type="term" value="F:metal ion binding"/>
    <property type="evidence" value="ECO:0007669"/>
    <property type="project" value="UniProtKB-KW"/>
</dbReference>
<evidence type="ECO:0000256" key="4">
    <source>
        <dbReference type="ARBA" id="ARBA00022839"/>
    </source>
</evidence>
<reference evidence="11" key="1">
    <citation type="journal article" date="2020" name="mSystems">
        <title>Genome- and Community-Level Interaction Insights into Carbon Utilization and Element Cycling Functions of Hydrothermarchaeota in Hydrothermal Sediment.</title>
        <authorList>
            <person name="Zhou Z."/>
            <person name="Liu Y."/>
            <person name="Xu W."/>
            <person name="Pan J."/>
            <person name="Luo Z.H."/>
            <person name="Li M."/>
        </authorList>
    </citation>
    <scope>NUCLEOTIDE SEQUENCE [LARGE SCALE GENOMIC DNA]</scope>
    <source>
        <strain evidence="11">SpSt-87</strain>
    </source>
</reference>
<comment type="similarity">
    <text evidence="9">Belongs to the CRISPR-associated exonuclease Cas4 family.</text>
</comment>
<evidence type="ECO:0000256" key="1">
    <source>
        <dbReference type="ARBA" id="ARBA00022722"/>
    </source>
</evidence>
<protein>
    <recommendedName>
        <fullName evidence="9">CRISPR-associated exonuclease Cas4</fullName>
        <ecNumber evidence="9">3.1.12.1</ecNumber>
    </recommendedName>
</protein>
<feature type="domain" description="DUF83" evidence="10">
    <location>
        <begin position="9"/>
        <end position="165"/>
    </location>
</feature>
<accession>A0A7C3MAD0</accession>
<dbReference type="EC" id="3.1.12.1" evidence="9"/>
<gene>
    <name evidence="11" type="primary">cas4</name>
    <name evidence="11" type="ORF">ENW66_03130</name>
</gene>
<dbReference type="PANTHER" id="PTHR37168">
    <property type="entry name" value="CRISPR-ASSOCIATED EXONUCLEASE CAS4"/>
    <property type="match status" value="1"/>
</dbReference>
<sequence length="167" mass="19894">MIEEMYIRGVEVNYYFVCKTKLWLFSHNVNFERESDLVKLGKLVHREFYQRDKKDVQIGPIAIDVIRKGDKLEIQEVKKAKSMEKADIFQMLYYLFYLSNLGIPAKGRITYPKSREVVNVELNEEISRDLEKILKEIDLLKKEKEMPKPVKKKHCRKCAYFEFCFAG</sequence>
<dbReference type="InterPro" id="IPR022765">
    <property type="entry name" value="Dna2/Cas4_DUF83"/>
</dbReference>
<keyword evidence="2 9" id="KW-0479">Metal-binding</keyword>
<dbReference type="InterPro" id="IPR013343">
    <property type="entry name" value="CRISPR-assoc_prot_Cas4"/>
</dbReference>
<comment type="caution">
    <text evidence="11">The sequence shown here is derived from an EMBL/GenBank/DDBJ whole genome shotgun (WGS) entry which is preliminary data.</text>
</comment>
<keyword evidence="3 9" id="KW-0378">Hydrolase</keyword>
<keyword evidence="4 9" id="KW-0269">Exonuclease</keyword>
<dbReference type="PANTHER" id="PTHR37168:SF1">
    <property type="entry name" value="CRISPR-ASSOCIATED EXONUCLEASE CAS4"/>
    <property type="match status" value="1"/>
</dbReference>
<evidence type="ECO:0000256" key="8">
    <source>
        <dbReference type="ARBA" id="ARBA00023211"/>
    </source>
</evidence>
<organism evidence="11">
    <name type="scientific">Archaeoglobus fulgidus</name>
    <dbReference type="NCBI Taxonomy" id="2234"/>
    <lineage>
        <taxon>Archaea</taxon>
        <taxon>Methanobacteriati</taxon>
        <taxon>Methanobacteriota</taxon>
        <taxon>Archaeoglobi</taxon>
        <taxon>Archaeoglobales</taxon>
        <taxon>Archaeoglobaceae</taxon>
        <taxon>Archaeoglobus</taxon>
    </lineage>
</organism>
<dbReference type="GO" id="GO:0051536">
    <property type="term" value="F:iron-sulfur cluster binding"/>
    <property type="evidence" value="ECO:0007669"/>
    <property type="project" value="UniProtKB-KW"/>
</dbReference>
<evidence type="ECO:0000256" key="7">
    <source>
        <dbReference type="ARBA" id="ARBA00023118"/>
    </source>
</evidence>
<dbReference type="NCBIfam" id="TIGR00372">
    <property type="entry name" value="cas4"/>
    <property type="match status" value="1"/>
</dbReference>
<keyword evidence="5 9" id="KW-0408">Iron</keyword>
<evidence type="ECO:0000256" key="5">
    <source>
        <dbReference type="ARBA" id="ARBA00023004"/>
    </source>
</evidence>
<evidence type="ECO:0000256" key="3">
    <source>
        <dbReference type="ARBA" id="ARBA00022801"/>
    </source>
</evidence>